<dbReference type="GO" id="GO:0005375">
    <property type="term" value="F:copper ion transmembrane transporter activity"/>
    <property type="evidence" value="ECO:0007669"/>
    <property type="project" value="UniProtKB-UniRule"/>
</dbReference>
<keyword evidence="6" id="KW-0186">Copper</keyword>
<dbReference type="Proteomes" id="UP001177140">
    <property type="component" value="Unassembled WGS sequence"/>
</dbReference>
<dbReference type="Pfam" id="PF04145">
    <property type="entry name" value="Ctr"/>
    <property type="match status" value="1"/>
</dbReference>
<protein>
    <recommendedName>
        <fullName evidence="6">Copper transport protein</fullName>
    </recommendedName>
</protein>
<evidence type="ECO:0000313" key="7">
    <source>
        <dbReference type="EMBL" id="MCL7025720.1"/>
    </source>
</evidence>
<dbReference type="AlphaFoldDB" id="A0AA41RYZ2"/>
<comment type="subcellular location">
    <subcellularLocation>
        <location evidence="6">Membrane</location>
        <topology evidence="6">Multi-pass membrane protein</topology>
    </subcellularLocation>
</comment>
<reference evidence="7" key="1">
    <citation type="submission" date="2022-03" db="EMBL/GenBank/DDBJ databases">
        <title>A functionally conserved STORR gene fusion in Papaver species that diverged 16.8 million years ago.</title>
        <authorList>
            <person name="Catania T."/>
        </authorList>
    </citation>
    <scope>NUCLEOTIDE SEQUENCE</scope>
    <source>
        <strain evidence="7">S-191538</strain>
    </source>
</reference>
<proteinExistence type="inferred from homology"/>
<gene>
    <name evidence="7" type="ORF">MKW94_004082</name>
</gene>
<dbReference type="EMBL" id="JAJJMA010048405">
    <property type="protein sequence ID" value="MCL7025720.1"/>
    <property type="molecule type" value="Genomic_DNA"/>
</dbReference>
<keyword evidence="8" id="KW-1185">Reference proteome</keyword>
<keyword evidence="2 6" id="KW-0812">Transmembrane</keyword>
<feature type="transmembrane region" description="Helical" evidence="6">
    <location>
        <begin position="59"/>
        <end position="81"/>
    </location>
</feature>
<keyword evidence="4 6" id="KW-1133">Transmembrane helix</keyword>
<keyword evidence="3 6" id="KW-0187">Copper transport</keyword>
<dbReference type="InterPro" id="IPR007274">
    <property type="entry name" value="Cop_transporter"/>
</dbReference>
<dbReference type="GO" id="GO:0005886">
    <property type="term" value="C:plasma membrane"/>
    <property type="evidence" value="ECO:0007669"/>
    <property type="project" value="TreeGrafter"/>
</dbReference>
<comment type="similarity">
    <text evidence="1 6">Belongs to the copper transporter (Ctr) (TC 1.A.56) family. SLC31A subfamily.</text>
</comment>
<keyword evidence="6" id="KW-0813">Transport</keyword>
<name>A0AA41RYZ2_PAPNU</name>
<evidence type="ECO:0000256" key="1">
    <source>
        <dbReference type="ARBA" id="ARBA00006921"/>
    </source>
</evidence>
<organism evidence="7 8">
    <name type="scientific">Papaver nudicaule</name>
    <name type="common">Iceland poppy</name>
    <dbReference type="NCBI Taxonomy" id="74823"/>
    <lineage>
        <taxon>Eukaryota</taxon>
        <taxon>Viridiplantae</taxon>
        <taxon>Streptophyta</taxon>
        <taxon>Embryophyta</taxon>
        <taxon>Tracheophyta</taxon>
        <taxon>Spermatophyta</taxon>
        <taxon>Magnoliopsida</taxon>
        <taxon>Ranunculales</taxon>
        <taxon>Papaveraceae</taxon>
        <taxon>Papaveroideae</taxon>
        <taxon>Papaver</taxon>
    </lineage>
</organism>
<evidence type="ECO:0000256" key="5">
    <source>
        <dbReference type="ARBA" id="ARBA00023136"/>
    </source>
</evidence>
<comment type="caution">
    <text evidence="7">The sequence shown here is derived from an EMBL/GenBank/DDBJ whole genome shotgun (WGS) entry which is preliminary data.</text>
</comment>
<evidence type="ECO:0000256" key="3">
    <source>
        <dbReference type="ARBA" id="ARBA00022796"/>
    </source>
</evidence>
<keyword evidence="5 6" id="KW-0472">Membrane</keyword>
<sequence>MDGKGGNSANEFMDMLSMQMTFYWGMASDILVKGWPGHPTGMYCISIRMLLTVKHGIRVGLLYLVMLAVMSFNVGVLIAAVSGHTLGFFFFGGRTISTVNPQV</sequence>
<evidence type="ECO:0000313" key="8">
    <source>
        <dbReference type="Proteomes" id="UP001177140"/>
    </source>
</evidence>
<evidence type="ECO:0000256" key="4">
    <source>
        <dbReference type="ARBA" id="ARBA00022989"/>
    </source>
</evidence>
<keyword evidence="6" id="KW-0406">Ion transport</keyword>
<dbReference type="PANTHER" id="PTHR12483">
    <property type="entry name" value="SOLUTE CARRIER FAMILY 31 COPPER TRANSPORTERS"/>
    <property type="match status" value="1"/>
</dbReference>
<evidence type="ECO:0000256" key="2">
    <source>
        <dbReference type="ARBA" id="ARBA00022692"/>
    </source>
</evidence>
<evidence type="ECO:0000256" key="6">
    <source>
        <dbReference type="RuleBase" id="RU367022"/>
    </source>
</evidence>
<dbReference type="PANTHER" id="PTHR12483:SF117">
    <property type="entry name" value="COPPER TRANSPORTER 3"/>
    <property type="match status" value="1"/>
</dbReference>
<accession>A0AA41RYZ2</accession>